<accession>B7VPX0</accession>
<dbReference type="InterPro" id="IPR029470">
    <property type="entry name" value="PDDEXK_4"/>
</dbReference>
<dbReference type="Proteomes" id="UP000009100">
    <property type="component" value="Chromosome 1"/>
</dbReference>
<gene>
    <name evidence="1" type="ordered locus">VS_1887</name>
</gene>
<dbReference type="PATRIC" id="fig|575788.5.peg.3174"/>
<dbReference type="HOGENOM" id="CLU_766505_0_0_6"/>
<dbReference type="KEGG" id="vsp:VS_1887"/>
<dbReference type="EMBL" id="FM954972">
    <property type="protein sequence ID" value="CAV19070.1"/>
    <property type="molecule type" value="Genomic_DNA"/>
</dbReference>
<evidence type="ECO:0000313" key="2">
    <source>
        <dbReference type="Proteomes" id="UP000009100"/>
    </source>
</evidence>
<organism evidence="1 2">
    <name type="scientific">Vibrio atlanticus (strain LGP32)</name>
    <name type="common">Vibrio splendidus (strain Mel32)</name>
    <dbReference type="NCBI Taxonomy" id="575788"/>
    <lineage>
        <taxon>Bacteria</taxon>
        <taxon>Pseudomonadati</taxon>
        <taxon>Pseudomonadota</taxon>
        <taxon>Gammaproteobacteria</taxon>
        <taxon>Vibrionales</taxon>
        <taxon>Vibrionaceae</taxon>
        <taxon>Vibrio</taxon>
    </lineage>
</organism>
<evidence type="ECO:0000313" key="1">
    <source>
        <dbReference type="EMBL" id="CAV19070.1"/>
    </source>
</evidence>
<dbReference type="STRING" id="575788.VS_1887"/>
<reference evidence="1 2" key="1">
    <citation type="submission" date="2009-02" db="EMBL/GenBank/DDBJ databases">
        <title>Vibrio splendidus str. LGP32 complete genome.</title>
        <authorList>
            <person name="Mazel D."/>
            <person name="Le Roux F."/>
        </authorList>
    </citation>
    <scope>NUCLEOTIDE SEQUENCE [LARGE SCALE GENOMIC DNA]</scope>
    <source>
        <strain evidence="1 2">LGP32</strain>
    </source>
</reference>
<proteinExistence type="predicted"/>
<evidence type="ECO:0008006" key="3">
    <source>
        <dbReference type="Google" id="ProtNLM"/>
    </source>
</evidence>
<dbReference type="AlphaFoldDB" id="B7VPX0"/>
<sequence length="348" mass="40816">MDNYINIVGFQLEKVHTGVIKWCLDSKVSPSNEQIKIIQLLYEHLKKPIPFAIDSITKIHCTPEYSFGRSVRIDLLIEIYVENSVYRLACEMKVDSDPYEKQLDSIVEQVDGESVDSSKNDYLLILIGSAVVMRNVGDQHAKFTVMTNTDLIRIFSEYNNESYILQDWLSALREEQQRDECVLEQFELLCASNKVWDKLGHIELGYRPFFSTYYYLYNIIRTHSAMAGDWSIYSGGNNPVMNLSTNWKKICDFEFYWEFNYLEFCLKVRIDPDVTSRERLNTLRTELYPVLESIEVDGFRSQMRYGKWNTIYKWDFSNSIQTPDLIIQRVENDILSSYENLLTVAKNV</sequence>
<protein>
    <recommendedName>
        <fullName evidence="3">PD-(D/E)XK nuclease family protein</fullName>
    </recommendedName>
</protein>
<dbReference type="Pfam" id="PF14281">
    <property type="entry name" value="PDDEXK_4"/>
    <property type="match status" value="1"/>
</dbReference>
<name>B7VPX0_VIBA3</name>